<dbReference type="InterPro" id="IPR007312">
    <property type="entry name" value="Phosphoesterase"/>
</dbReference>
<proteinExistence type="predicted"/>
<dbReference type="Gene3D" id="3.40.720.10">
    <property type="entry name" value="Alkaline Phosphatase, subunit A"/>
    <property type="match status" value="2"/>
</dbReference>
<dbReference type="PANTHER" id="PTHR31956:SF1">
    <property type="entry name" value="NON-SPECIFIC PHOSPHOLIPASE C1"/>
    <property type="match status" value="1"/>
</dbReference>
<evidence type="ECO:0000313" key="3">
    <source>
        <dbReference type="Proteomes" id="UP000436006"/>
    </source>
</evidence>
<dbReference type="Pfam" id="PF04185">
    <property type="entry name" value="Phosphoesterase"/>
    <property type="match status" value="1"/>
</dbReference>
<protein>
    <recommendedName>
        <fullName evidence="4">Phospholipase</fullName>
    </recommendedName>
</protein>
<dbReference type="AlphaFoldDB" id="A0A7K1SNT3"/>
<dbReference type="PANTHER" id="PTHR31956">
    <property type="entry name" value="NON-SPECIFIC PHOSPHOLIPASE C4-RELATED"/>
    <property type="match status" value="1"/>
</dbReference>
<dbReference type="InterPro" id="IPR017850">
    <property type="entry name" value="Alkaline_phosphatase_core_sf"/>
</dbReference>
<dbReference type="Proteomes" id="UP000436006">
    <property type="component" value="Unassembled WGS sequence"/>
</dbReference>
<dbReference type="GO" id="GO:0042578">
    <property type="term" value="F:phosphoric ester hydrolase activity"/>
    <property type="evidence" value="ECO:0007669"/>
    <property type="project" value="UniProtKB-ARBA"/>
</dbReference>
<dbReference type="GO" id="GO:0009395">
    <property type="term" value="P:phospholipid catabolic process"/>
    <property type="evidence" value="ECO:0007669"/>
    <property type="project" value="TreeGrafter"/>
</dbReference>
<comment type="caution">
    <text evidence="2">The sequence shown here is derived from an EMBL/GenBank/DDBJ whole genome shotgun (WGS) entry which is preliminary data.</text>
</comment>
<sequence>MAIENIKTIILLMFENRSFDHMLGHLSYEGLQPNADGLREPLQQYENIYQGGSYIPFSIPSDTQLSSDIPHEFNQVATQLARSSVNGKLTMSGFVEAYADFTQENPNVQAEPMGFFKSTQVPITSFLARQYCVCDRWFSSLPTSTQPNRTMAFCGESAIYKTGLQVIPATGNLFDWLNQAGISWRVYHDGFSFFGLYPSLWSYVLGSKFRDYERLYSDMQQGDVPQVIIVEPSYQDAPHIGPDHPNDNHAPLAIGWGEDFLRRTYEAAIANPAVWKETLMVVYYDEHGGFYDHVAPPDFQSQTTHTPPFTFDSLGPRIPGILISPWVKSGSVCHSLFDHTSVLQFLAEKFTPGKPYSAAVEARRKQTPGIASLSAALSDTSSLQPTPPPAGPIFVQSALGDTIATPPDSAMGQSFEQAARQMMTLKPKKVRDKYPELYQWKAAVDQARSG</sequence>
<organism evidence="2 3">
    <name type="scientific">Spirosoma arboris</name>
    <dbReference type="NCBI Taxonomy" id="2682092"/>
    <lineage>
        <taxon>Bacteria</taxon>
        <taxon>Pseudomonadati</taxon>
        <taxon>Bacteroidota</taxon>
        <taxon>Cytophagia</taxon>
        <taxon>Cytophagales</taxon>
        <taxon>Cytophagaceae</taxon>
        <taxon>Spirosoma</taxon>
    </lineage>
</organism>
<keyword evidence="1" id="KW-0378">Hydrolase</keyword>
<dbReference type="RefSeq" id="WP_157590267.1">
    <property type="nucleotide sequence ID" value="NZ_WPIN01000023.1"/>
</dbReference>
<name>A0A7K1SNT3_9BACT</name>
<evidence type="ECO:0000256" key="1">
    <source>
        <dbReference type="ARBA" id="ARBA00022801"/>
    </source>
</evidence>
<evidence type="ECO:0008006" key="4">
    <source>
        <dbReference type="Google" id="ProtNLM"/>
    </source>
</evidence>
<accession>A0A7K1SNT3</accession>
<gene>
    <name evidence="2" type="ORF">GO755_35920</name>
</gene>
<evidence type="ECO:0000313" key="2">
    <source>
        <dbReference type="EMBL" id="MVM35465.1"/>
    </source>
</evidence>
<keyword evidence="3" id="KW-1185">Reference proteome</keyword>
<dbReference type="EMBL" id="WPIN01000023">
    <property type="protein sequence ID" value="MVM35465.1"/>
    <property type="molecule type" value="Genomic_DNA"/>
</dbReference>
<reference evidence="2 3" key="1">
    <citation type="submission" date="2019-12" db="EMBL/GenBank/DDBJ databases">
        <title>Spirosoma sp. HMF4905 genome sequencing and assembly.</title>
        <authorList>
            <person name="Kang H."/>
            <person name="Cha I."/>
            <person name="Kim H."/>
            <person name="Joh K."/>
        </authorList>
    </citation>
    <scope>NUCLEOTIDE SEQUENCE [LARGE SCALE GENOMIC DNA]</scope>
    <source>
        <strain evidence="2 3">HMF4905</strain>
    </source>
</reference>